<sequence>MSSVFSRLYVGNGAFDIVGKRIRWYIVSAIILLVCIGSMIFQGFNLGIDFKGGTKIALPSVSASGEAISAAAVEDVFAKAVPGKRPTSVQAVGTGDSATIQLKSSTLEQAEVTALKSALVQDLNPRGGQGSVSDSLVSASWGGEISGKALWALFWFFVLVAVFLIFYFEWQMAVGALVAVFHDVIITAGVYSIVGFEVTPATVIGLLTILGFSLYDTVVVFDKVKENTMGLLGLTRRTYAEASNLALNQTLMRSINTSLIALLPVLGLLIVGVGVLGVGTLQDLALVQMVGMIVGALSSIFIATPVLVDLKLRDPKYVAQAKRVAARRAKATGPQVAEGVESTDDEALTADLRKEKAMAAAASVPHRTAKSGDARRRPTGKRHR</sequence>
<dbReference type="AlphaFoldDB" id="A0A1G7UDX8"/>
<keyword evidence="7 9" id="KW-0811">Translocation</keyword>
<dbReference type="GO" id="GO:0006605">
    <property type="term" value="P:protein targeting"/>
    <property type="evidence" value="ECO:0007669"/>
    <property type="project" value="UniProtKB-UniRule"/>
</dbReference>
<dbReference type="InterPro" id="IPR055344">
    <property type="entry name" value="SecD_SecF_C_bact"/>
</dbReference>
<feature type="region of interest" description="Disordered" evidence="10">
    <location>
        <begin position="359"/>
        <end position="384"/>
    </location>
</feature>
<dbReference type="Pfam" id="PF07549">
    <property type="entry name" value="Sec_GG"/>
    <property type="match status" value="1"/>
</dbReference>
<dbReference type="GO" id="GO:0015450">
    <property type="term" value="F:protein-transporting ATPase activity"/>
    <property type="evidence" value="ECO:0007669"/>
    <property type="project" value="InterPro"/>
</dbReference>
<feature type="transmembrane region" description="Helical" evidence="9">
    <location>
        <begin position="259"/>
        <end position="279"/>
    </location>
</feature>
<dbReference type="OrthoDB" id="9774769at2"/>
<dbReference type="NCBIfam" id="TIGR00966">
    <property type="entry name" value="transloc_SecF"/>
    <property type="match status" value="1"/>
</dbReference>
<dbReference type="Proteomes" id="UP000199623">
    <property type="component" value="Unassembled WGS sequence"/>
</dbReference>
<feature type="transmembrane region" description="Helical" evidence="9">
    <location>
        <begin position="149"/>
        <end position="167"/>
    </location>
</feature>
<dbReference type="NCBIfam" id="TIGR00916">
    <property type="entry name" value="2A0604s01"/>
    <property type="match status" value="1"/>
</dbReference>
<gene>
    <name evidence="9" type="primary">secF</name>
    <name evidence="12" type="ORF">SAMN05216553_108143</name>
</gene>
<evidence type="ECO:0000256" key="3">
    <source>
        <dbReference type="ARBA" id="ARBA00022475"/>
    </source>
</evidence>
<evidence type="ECO:0000256" key="10">
    <source>
        <dbReference type="SAM" id="MobiDB-lite"/>
    </source>
</evidence>
<feature type="transmembrane region" description="Helical" evidence="9">
    <location>
        <begin position="174"/>
        <end position="194"/>
    </location>
</feature>
<dbReference type="EMBL" id="FNCC01000008">
    <property type="protein sequence ID" value="SDG45279.1"/>
    <property type="molecule type" value="Genomic_DNA"/>
</dbReference>
<dbReference type="InterPro" id="IPR048634">
    <property type="entry name" value="SecD_SecF_C"/>
</dbReference>
<feature type="transmembrane region" description="Helical" evidence="9">
    <location>
        <begin position="200"/>
        <end position="221"/>
    </location>
</feature>
<dbReference type="GO" id="GO:0065002">
    <property type="term" value="P:intracellular protein transmembrane transport"/>
    <property type="evidence" value="ECO:0007669"/>
    <property type="project" value="UniProtKB-UniRule"/>
</dbReference>
<name>A0A1G7UDX8_9PSEU</name>
<protein>
    <recommendedName>
        <fullName evidence="9">Protein-export membrane protein SecF</fullName>
    </recommendedName>
</protein>
<dbReference type="InterPro" id="IPR022813">
    <property type="entry name" value="SecD/SecF_arch_bac"/>
</dbReference>
<evidence type="ECO:0000256" key="2">
    <source>
        <dbReference type="ARBA" id="ARBA00022448"/>
    </source>
</evidence>
<feature type="transmembrane region" description="Helical" evidence="9">
    <location>
        <begin position="285"/>
        <end position="308"/>
    </location>
</feature>
<dbReference type="Pfam" id="PF02355">
    <property type="entry name" value="SecD_SecF_C"/>
    <property type="match status" value="1"/>
</dbReference>
<dbReference type="PRINTS" id="PR01755">
    <property type="entry name" value="SECFTRNLCASE"/>
</dbReference>
<comment type="function">
    <text evidence="9">Part of the Sec protein translocase complex. Interacts with the SecYEG preprotein conducting channel. SecDF uses the proton motive force (PMF) to complete protein translocation after the ATP-dependent function of SecA.</text>
</comment>
<dbReference type="GO" id="GO:0043952">
    <property type="term" value="P:protein transport by the Sec complex"/>
    <property type="evidence" value="ECO:0007669"/>
    <property type="project" value="UniProtKB-UniRule"/>
</dbReference>
<feature type="domain" description="Protein export membrane protein SecD/SecF C-terminal" evidence="11">
    <location>
        <begin position="132"/>
        <end position="311"/>
    </location>
</feature>
<comment type="subcellular location">
    <subcellularLocation>
        <location evidence="1 9">Cell membrane</location>
        <topology evidence="1 9">Multi-pass membrane protein</topology>
    </subcellularLocation>
</comment>
<accession>A0A1G7UDX8</accession>
<dbReference type="InterPro" id="IPR022646">
    <property type="entry name" value="SecD/SecF_CS"/>
</dbReference>
<proteinExistence type="inferred from homology"/>
<evidence type="ECO:0000259" key="11">
    <source>
        <dbReference type="Pfam" id="PF02355"/>
    </source>
</evidence>
<dbReference type="GO" id="GO:0005886">
    <property type="term" value="C:plasma membrane"/>
    <property type="evidence" value="ECO:0007669"/>
    <property type="project" value="UniProtKB-SubCell"/>
</dbReference>
<keyword evidence="8 9" id="KW-0472">Membrane</keyword>
<comment type="subunit">
    <text evidence="9">Forms a complex with SecD. Part of the essential Sec protein translocation apparatus which comprises SecA, SecYEG and auxiliary proteins SecDF. Other proteins may also be involved.</text>
</comment>
<dbReference type="Gene3D" id="1.20.1640.10">
    <property type="entry name" value="Multidrug efflux transporter AcrB transmembrane domain"/>
    <property type="match status" value="1"/>
</dbReference>
<evidence type="ECO:0000256" key="1">
    <source>
        <dbReference type="ARBA" id="ARBA00004651"/>
    </source>
</evidence>
<dbReference type="PANTHER" id="PTHR30081:SF8">
    <property type="entry name" value="PROTEIN TRANSLOCASE SUBUNIT SECF"/>
    <property type="match status" value="1"/>
</dbReference>
<keyword evidence="2 9" id="KW-0813">Transport</keyword>
<dbReference type="HAMAP" id="MF_01464_B">
    <property type="entry name" value="SecF_B"/>
    <property type="match status" value="1"/>
</dbReference>
<evidence type="ECO:0000313" key="12">
    <source>
        <dbReference type="EMBL" id="SDG45279.1"/>
    </source>
</evidence>
<reference evidence="13" key="1">
    <citation type="submission" date="2016-10" db="EMBL/GenBank/DDBJ databases">
        <authorList>
            <person name="Varghese N."/>
            <person name="Submissions S."/>
        </authorList>
    </citation>
    <scope>NUCLEOTIDE SEQUENCE [LARGE SCALE GENOMIC DNA]</scope>
    <source>
        <strain evidence="13">CGMCC 4.3506</strain>
    </source>
</reference>
<evidence type="ECO:0000256" key="6">
    <source>
        <dbReference type="ARBA" id="ARBA00022989"/>
    </source>
</evidence>
<keyword evidence="3 9" id="KW-1003">Cell membrane</keyword>
<dbReference type="SUPFAM" id="SSF82866">
    <property type="entry name" value="Multidrug efflux transporter AcrB transmembrane domain"/>
    <property type="match status" value="1"/>
</dbReference>
<keyword evidence="5 9" id="KW-0653">Protein transport</keyword>
<organism evidence="12 13">
    <name type="scientific">Lentzea fradiae</name>
    <dbReference type="NCBI Taxonomy" id="200378"/>
    <lineage>
        <taxon>Bacteria</taxon>
        <taxon>Bacillati</taxon>
        <taxon>Actinomycetota</taxon>
        <taxon>Actinomycetes</taxon>
        <taxon>Pseudonocardiales</taxon>
        <taxon>Pseudonocardiaceae</taxon>
        <taxon>Lentzea</taxon>
    </lineage>
</organism>
<evidence type="ECO:0000256" key="7">
    <source>
        <dbReference type="ARBA" id="ARBA00023010"/>
    </source>
</evidence>
<evidence type="ECO:0000313" key="13">
    <source>
        <dbReference type="Proteomes" id="UP000199623"/>
    </source>
</evidence>
<dbReference type="STRING" id="200378.SAMN05216553_108143"/>
<evidence type="ECO:0000256" key="9">
    <source>
        <dbReference type="HAMAP-Rule" id="MF_01464"/>
    </source>
</evidence>
<dbReference type="InterPro" id="IPR022645">
    <property type="entry name" value="SecD/SecF_bac"/>
</dbReference>
<evidence type="ECO:0000256" key="8">
    <source>
        <dbReference type="ARBA" id="ARBA00023136"/>
    </source>
</evidence>
<keyword evidence="13" id="KW-1185">Reference proteome</keyword>
<keyword evidence="6 9" id="KW-1133">Transmembrane helix</keyword>
<dbReference type="PANTHER" id="PTHR30081">
    <property type="entry name" value="PROTEIN-EXPORT MEMBRANE PROTEIN SEC"/>
    <property type="match status" value="1"/>
</dbReference>
<evidence type="ECO:0000256" key="5">
    <source>
        <dbReference type="ARBA" id="ARBA00022927"/>
    </source>
</evidence>
<comment type="similarity">
    <text evidence="9">Belongs to the SecD/SecF family. SecF subfamily.</text>
</comment>
<dbReference type="InterPro" id="IPR005665">
    <property type="entry name" value="SecF_bac"/>
</dbReference>
<dbReference type="RefSeq" id="WP_090051351.1">
    <property type="nucleotide sequence ID" value="NZ_FNCC01000008.1"/>
</dbReference>
<feature type="transmembrane region" description="Helical" evidence="9">
    <location>
        <begin position="24"/>
        <end position="44"/>
    </location>
</feature>
<keyword evidence="4 9" id="KW-0812">Transmembrane</keyword>
<evidence type="ECO:0000256" key="4">
    <source>
        <dbReference type="ARBA" id="ARBA00022692"/>
    </source>
</evidence>